<feature type="transmembrane region" description="Helical" evidence="5">
    <location>
        <begin position="12"/>
        <end position="34"/>
    </location>
</feature>
<proteinExistence type="predicted"/>
<evidence type="ECO:0000313" key="6">
    <source>
        <dbReference type="EMBL" id="EAT33803.1"/>
    </source>
</evidence>
<name>A0A1S4G0S3_AEDAE</name>
<keyword evidence="2 5" id="KW-0812">Transmembrane</keyword>
<feature type="transmembrane region" description="Helical" evidence="5">
    <location>
        <begin position="55"/>
        <end position="75"/>
    </location>
</feature>
<dbReference type="Proteomes" id="UP000682892">
    <property type="component" value="Chromosome 3"/>
</dbReference>
<dbReference type="EMBL" id="CH478145">
    <property type="protein sequence ID" value="EAT33803.1"/>
    <property type="molecule type" value="Genomic_DNA"/>
</dbReference>
<comment type="subcellular location">
    <subcellularLocation>
        <location evidence="1">Membrane</location>
        <topology evidence="1">Multi-pass membrane protein</topology>
    </subcellularLocation>
</comment>
<evidence type="ECO:0000256" key="3">
    <source>
        <dbReference type="ARBA" id="ARBA00022989"/>
    </source>
</evidence>
<evidence type="ECO:0000256" key="5">
    <source>
        <dbReference type="SAM" id="Phobius"/>
    </source>
</evidence>
<dbReference type="AlphaFoldDB" id="A0A1S4G0S3"/>
<dbReference type="PRINTS" id="PR00259">
    <property type="entry name" value="TMFOUR"/>
</dbReference>
<reference evidence="6" key="3">
    <citation type="submission" date="2012-09" db="EMBL/GenBank/DDBJ databases">
        <authorList>
            <consortium name="VectorBase"/>
        </authorList>
    </citation>
    <scope>NUCLEOTIDE SEQUENCE</scope>
    <source>
        <strain evidence="6">Liverpool</strain>
    </source>
</reference>
<keyword evidence="3 5" id="KW-1133">Transmembrane helix</keyword>
<dbReference type="PANTHER" id="PTHR19282:SF544">
    <property type="entry name" value="TETRASPANIN"/>
    <property type="match status" value="1"/>
</dbReference>
<keyword evidence="4 5" id="KW-0472">Membrane</keyword>
<reference evidence="6" key="1">
    <citation type="submission" date="2005-10" db="EMBL/GenBank/DDBJ databases">
        <authorList>
            <person name="Loftus B.J."/>
            <person name="Nene V.M."/>
            <person name="Hannick L.I."/>
            <person name="Bidwell S."/>
            <person name="Haas B."/>
            <person name="Amedeo P."/>
            <person name="Orvis J."/>
            <person name="Wortman J.R."/>
            <person name="White O.R."/>
            <person name="Salzberg S."/>
            <person name="Shumway M."/>
            <person name="Koo H."/>
            <person name="Zhao Y."/>
            <person name="Holmes M."/>
            <person name="Miller J."/>
            <person name="Schatz M."/>
            <person name="Pop M."/>
            <person name="Pai G."/>
            <person name="Utterback T."/>
            <person name="Rogers Y.-H."/>
            <person name="Kravitz S."/>
            <person name="Fraser C.M."/>
        </authorList>
    </citation>
    <scope>NUCLEOTIDE SEQUENCE</scope>
    <source>
        <strain evidence="6">Liverpool</strain>
    </source>
</reference>
<dbReference type="OrthoDB" id="9993879at2759"/>
<reference evidence="6" key="2">
    <citation type="journal article" date="2007" name="Science">
        <title>Genome sequence of Aedes aegypti, a major arbovirus vector.</title>
        <authorList>
            <person name="Nene V."/>
            <person name="Wortman J.R."/>
            <person name="Lawson D."/>
            <person name="Haas B."/>
            <person name="Kodira C."/>
            <person name="Tu Z.J."/>
            <person name="Loftus B."/>
            <person name="Xi Z."/>
            <person name="Megy K."/>
            <person name="Grabherr M."/>
            <person name="Ren Q."/>
            <person name="Zdobnov E.M."/>
            <person name="Lobo N.F."/>
            <person name="Campbell K.S."/>
            <person name="Brown S.E."/>
            <person name="Bonaldo M.F."/>
            <person name="Zhu J."/>
            <person name="Sinkins S.P."/>
            <person name="Hogenkamp D.G."/>
            <person name="Amedeo P."/>
            <person name="Arensburger P."/>
            <person name="Atkinson P.W."/>
            <person name="Bidwell S."/>
            <person name="Biedler J."/>
            <person name="Birney E."/>
            <person name="Bruggner R.V."/>
            <person name="Costas J."/>
            <person name="Coy M.R."/>
            <person name="Crabtree J."/>
            <person name="Crawford M."/>
            <person name="Debruyn B."/>
            <person name="Decaprio D."/>
            <person name="Eiglmeier K."/>
            <person name="Eisenstadt E."/>
            <person name="El-Dorry H."/>
            <person name="Gelbart W.M."/>
            <person name="Gomes S.L."/>
            <person name="Hammond M."/>
            <person name="Hannick L.I."/>
            <person name="Hogan J.R."/>
            <person name="Holmes M.H."/>
            <person name="Jaffe D."/>
            <person name="Johnston J.S."/>
            <person name="Kennedy R.C."/>
            <person name="Koo H."/>
            <person name="Kravitz S."/>
            <person name="Kriventseva E.V."/>
            <person name="Kulp D."/>
            <person name="Labutti K."/>
            <person name="Lee E."/>
            <person name="Li S."/>
            <person name="Lovin D.D."/>
            <person name="Mao C."/>
            <person name="Mauceli E."/>
            <person name="Menck C.F."/>
            <person name="Miller J.R."/>
            <person name="Montgomery P."/>
            <person name="Mori A."/>
            <person name="Nascimento A.L."/>
            <person name="Naveira H.F."/>
            <person name="Nusbaum C."/>
            <person name="O'leary S."/>
            <person name="Orvis J."/>
            <person name="Pertea M."/>
            <person name="Quesneville H."/>
            <person name="Reidenbach K.R."/>
            <person name="Rogers Y.H."/>
            <person name="Roth C.W."/>
            <person name="Schneider J.R."/>
            <person name="Schatz M."/>
            <person name="Shumway M."/>
            <person name="Stanke M."/>
            <person name="Stinson E.O."/>
            <person name="Tubio J.M."/>
            <person name="Vanzee J.P."/>
            <person name="Verjovski-Almeida S."/>
            <person name="Werner D."/>
            <person name="White O."/>
            <person name="Wyder S."/>
            <person name="Zeng Q."/>
            <person name="Zhao Q."/>
            <person name="Zhao Y."/>
            <person name="Hill C.A."/>
            <person name="Raikhel A.S."/>
            <person name="Soares M.B."/>
            <person name="Knudson D.L."/>
            <person name="Lee N.H."/>
            <person name="Galagan J."/>
            <person name="Salzberg S.L."/>
            <person name="Paulsen I.T."/>
            <person name="Dimopoulos G."/>
            <person name="Collins F.H."/>
            <person name="Birren B."/>
            <person name="Fraser-Liggett C.M."/>
            <person name="Severson D.W."/>
        </authorList>
    </citation>
    <scope>NUCLEOTIDE SEQUENCE [LARGE SCALE GENOMIC DNA]</scope>
    <source>
        <strain evidence="6">Liverpool</strain>
    </source>
</reference>
<dbReference type="PANTHER" id="PTHR19282">
    <property type="entry name" value="TETRASPANIN"/>
    <property type="match status" value="1"/>
</dbReference>
<dbReference type="HOGENOM" id="CLU_055524_6_1_1"/>
<evidence type="ECO:0000256" key="2">
    <source>
        <dbReference type="ARBA" id="ARBA00022692"/>
    </source>
</evidence>
<dbReference type="KEGG" id="aag:5578949"/>
<dbReference type="InterPro" id="IPR008952">
    <property type="entry name" value="Tetraspanin_EC2_sf"/>
</dbReference>
<feature type="transmembrane region" description="Helical" evidence="5">
    <location>
        <begin position="81"/>
        <end position="105"/>
    </location>
</feature>
<dbReference type="CDD" id="cd03127">
    <property type="entry name" value="tetraspanin_LEL"/>
    <property type="match status" value="1"/>
</dbReference>
<organism evidence="6 7">
    <name type="scientific">Aedes aegypti</name>
    <name type="common">Yellowfever mosquito</name>
    <name type="synonym">Culex aegypti</name>
    <dbReference type="NCBI Taxonomy" id="7159"/>
    <lineage>
        <taxon>Eukaryota</taxon>
        <taxon>Metazoa</taxon>
        <taxon>Ecdysozoa</taxon>
        <taxon>Arthropoda</taxon>
        <taxon>Hexapoda</taxon>
        <taxon>Insecta</taxon>
        <taxon>Pterygota</taxon>
        <taxon>Neoptera</taxon>
        <taxon>Endopterygota</taxon>
        <taxon>Diptera</taxon>
        <taxon>Nematocera</taxon>
        <taxon>Culicoidea</taxon>
        <taxon>Culicidae</taxon>
        <taxon>Culicinae</taxon>
        <taxon>Aedini</taxon>
        <taxon>Aedes</taxon>
        <taxon>Stegomyia</taxon>
    </lineage>
</organism>
<evidence type="ECO:0000256" key="1">
    <source>
        <dbReference type="ARBA" id="ARBA00004141"/>
    </source>
</evidence>
<dbReference type="Gene3D" id="1.10.1450.10">
    <property type="entry name" value="Tetraspanin"/>
    <property type="match status" value="1"/>
</dbReference>
<feature type="transmembrane region" description="Helical" evidence="5">
    <location>
        <begin position="196"/>
        <end position="221"/>
    </location>
</feature>
<dbReference type="InterPro" id="IPR018499">
    <property type="entry name" value="Tetraspanin/Peripherin"/>
</dbReference>
<protein>
    <submittedName>
        <fullName evidence="6">AAEL013917-PA</fullName>
    </submittedName>
</protein>
<dbReference type="GO" id="GO:0005886">
    <property type="term" value="C:plasma membrane"/>
    <property type="evidence" value="ECO:0007669"/>
    <property type="project" value="TreeGrafter"/>
</dbReference>
<dbReference type="Pfam" id="PF00335">
    <property type="entry name" value="Tetraspanin"/>
    <property type="match status" value="1"/>
</dbReference>
<accession>A0A1S4G0S3</accession>
<dbReference type="SUPFAM" id="SSF48652">
    <property type="entry name" value="Tetraspanin"/>
    <property type="match status" value="1"/>
</dbReference>
<dbReference type="OMA" id="ERIDQFQ"/>
<sequence>MPNLSTVKTSLIVLNMICLLCGLWLTIVGLVMMYKYSDLIHLTGRDTVLASATKLTVVLGWAIAATGFYGIHGVIRRSYPLMVLYVFLLGVLITFQLSMAALLIYRSNRTPYLEVQRFEMEFDHVLRTGISSERIYQFQADHGCCGKRSFRDWLNDDGSIPTSCCIEGSNDHSCRSFAEGCVQILERYVSHITKGLGIGLLILAAIDFAALLFASCFVHGIKNQLN</sequence>
<evidence type="ECO:0000256" key="4">
    <source>
        <dbReference type="ARBA" id="ARBA00023136"/>
    </source>
</evidence>
<gene>
    <name evidence="6" type="ORF">AaeL_AAEL013917</name>
</gene>
<evidence type="ECO:0000313" key="7">
    <source>
        <dbReference type="Proteomes" id="UP000682892"/>
    </source>
</evidence>